<dbReference type="EMBL" id="CM023490">
    <property type="protein sequence ID" value="KAH6942619.1"/>
    <property type="molecule type" value="Genomic_DNA"/>
</dbReference>
<protein>
    <submittedName>
        <fullName evidence="1">Uncharacterized protein</fullName>
    </submittedName>
</protein>
<comment type="caution">
    <text evidence="1">The sequence shown here is derived from an EMBL/GenBank/DDBJ whole genome shotgun (WGS) entry which is preliminary data.</text>
</comment>
<evidence type="ECO:0000313" key="1">
    <source>
        <dbReference type="EMBL" id="KAH6942619.1"/>
    </source>
</evidence>
<keyword evidence="2" id="KW-1185">Reference proteome</keyword>
<reference evidence="1" key="1">
    <citation type="submission" date="2020-05" db="EMBL/GenBank/DDBJ databases">
        <title>Large-scale comparative analyses of tick genomes elucidate their genetic diversity and vector capacities.</title>
        <authorList>
            <person name="Jia N."/>
            <person name="Wang J."/>
            <person name="Shi W."/>
            <person name="Du L."/>
            <person name="Sun Y."/>
            <person name="Zhan W."/>
            <person name="Jiang J."/>
            <person name="Wang Q."/>
            <person name="Zhang B."/>
            <person name="Ji P."/>
            <person name="Sakyi L.B."/>
            <person name="Cui X."/>
            <person name="Yuan T."/>
            <person name="Jiang B."/>
            <person name="Yang W."/>
            <person name="Lam T.T.-Y."/>
            <person name="Chang Q."/>
            <person name="Ding S."/>
            <person name="Wang X."/>
            <person name="Zhu J."/>
            <person name="Ruan X."/>
            <person name="Zhao L."/>
            <person name="Wei J."/>
            <person name="Que T."/>
            <person name="Du C."/>
            <person name="Cheng J."/>
            <person name="Dai P."/>
            <person name="Han X."/>
            <person name="Huang E."/>
            <person name="Gao Y."/>
            <person name="Liu J."/>
            <person name="Shao H."/>
            <person name="Ye R."/>
            <person name="Li L."/>
            <person name="Wei W."/>
            <person name="Wang X."/>
            <person name="Wang C."/>
            <person name="Yang T."/>
            <person name="Huo Q."/>
            <person name="Li W."/>
            <person name="Guo W."/>
            <person name="Chen H."/>
            <person name="Zhou L."/>
            <person name="Ni X."/>
            <person name="Tian J."/>
            <person name="Zhou Y."/>
            <person name="Sheng Y."/>
            <person name="Liu T."/>
            <person name="Pan Y."/>
            <person name="Xia L."/>
            <person name="Li J."/>
            <person name="Zhao F."/>
            <person name="Cao W."/>
        </authorList>
    </citation>
    <scope>NUCLEOTIDE SEQUENCE</scope>
    <source>
        <strain evidence="1">Hyas-2018</strain>
    </source>
</reference>
<proteinExistence type="predicted"/>
<evidence type="ECO:0000313" key="2">
    <source>
        <dbReference type="Proteomes" id="UP000821845"/>
    </source>
</evidence>
<name>A0ACB7T9E4_HYAAI</name>
<sequence>MDEYERIEEELSQVYASYVVKIRCLAYLEEQLEELEKAQKMEFAARPSDQDLGEKQEFGETLGLGATDPESRAAAGRLLFGSMAGGDKVLDSDSDLDLEGEDEGSDGSSDDDLELDLEAMGGIKPPNRRSQSQFIDSDNDF</sequence>
<gene>
    <name evidence="1" type="ORF">HPB50_008456</name>
</gene>
<dbReference type="Proteomes" id="UP000821845">
    <property type="component" value="Chromosome 10"/>
</dbReference>
<accession>A0ACB7T9E4</accession>
<organism evidence="1 2">
    <name type="scientific">Hyalomma asiaticum</name>
    <name type="common">Tick</name>
    <dbReference type="NCBI Taxonomy" id="266040"/>
    <lineage>
        <taxon>Eukaryota</taxon>
        <taxon>Metazoa</taxon>
        <taxon>Ecdysozoa</taxon>
        <taxon>Arthropoda</taxon>
        <taxon>Chelicerata</taxon>
        <taxon>Arachnida</taxon>
        <taxon>Acari</taxon>
        <taxon>Parasitiformes</taxon>
        <taxon>Ixodida</taxon>
        <taxon>Ixodoidea</taxon>
        <taxon>Ixodidae</taxon>
        <taxon>Hyalomminae</taxon>
        <taxon>Hyalomma</taxon>
    </lineage>
</organism>